<keyword evidence="2" id="KW-1185">Reference proteome</keyword>
<evidence type="ECO:0000313" key="2">
    <source>
        <dbReference type="Proteomes" id="UP000017404"/>
    </source>
</evidence>
<protein>
    <recommendedName>
        <fullName evidence="3">Protein CR006 P-loop domain-containing protein</fullName>
    </recommendedName>
</protein>
<dbReference type="AlphaFoldDB" id="V2V2U5"/>
<dbReference type="RefSeq" id="WP_018679772.1">
    <property type="nucleotide sequence ID" value="NZ_AYEV01000019.1"/>
</dbReference>
<dbReference type="EMBL" id="AYEV01000019">
    <property type="protein sequence ID" value="ESK55221.1"/>
    <property type="molecule type" value="Genomic_DNA"/>
</dbReference>
<proteinExistence type="predicted"/>
<evidence type="ECO:0008006" key="3">
    <source>
        <dbReference type="Google" id="ProtNLM"/>
    </source>
</evidence>
<dbReference type="Proteomes" id="UP000017404">
    <property type="component" value="Unassembled WGS sequence"/>
</dbReference>
<comment type="caution">
    <text evidence="1">The sequence shown here is derived from an EMBL/GenBank/DDBJ whole genome shotgun (WGS) entry which is preliminary data.</text>
</comment>
<name>V2V2U5_9GAMM</name>
<evidence type="ECO:0000313" key="1">
    <source>
        <dbReference type="EMBL" id="ESK55221.1"/>
    </source>
</evidence>
<sequence length="111" mass="12767">MNRILNVKLENCFGIGKLEKEFKFTPKERAQLIYAPNGTMKSSFANVFEYLSKDQNSEIKDRIFSEKVPICDIKFNSQNLNKDMILVINAETKVSEKSITKFIAKAELKGR</sequence>
<dbReference type="PATRIC" id="fig|1120928.5.peg.2036"/>
<accession>V2V2U5</accession>
<reference evidence="1 2" key="1">
    <citation type="submission" date="2013-10" db="EMBL/GenBank/DDBJ databases">
        <title>The Genome Sequence of Acinetobacter tjernbergiae CIP107465.</title>
        <authorList>
            <consortium name="The Broad Institute Genomics Platform"/>
            <consortium name="The Broad Institute Genome Sequencing Center for Infectious Disease"/>
            <person name="Cerqueira G."/>
            <person name="Feldgarden M."/>
            <person name="Courvalin P."/>
            <person name="Grillot-Courvalin C."/>
            <person name="Clermont D."/>
            <person name="Rocha E."/>
            <person name="Yoon E.-J."/>
            <person name="Nemec A."/>
            <person name="Young S.K."/>
            <person name="Zeng Q."/>
            <person name="Gargeya S."/>
            <person name="Fitzgerald M."/>
            <person name="Abouelleil A."/>
            <person name="Alvarado L."/>
            <person name="Berlin A.M."/>
            <person name="Chapman S.B."/>
            <person name="Gainer-Dewar J."/>
            <person name="Goldberg J."/>
            <person name="Gnerre S."/>
            <person name="Griggs A."/>
            <person name="Gujja S."/>
            <person name="Hansen M."/>
            <person name="Howarth C."/>
            <person name="Imamovic A."/>
            <person name="Ireland A."/>
            <person name="Larimer J."/>
            <person name="McCowan C."/>
            <person name="Murphy C."/>
            <person name="Pearson M."/>
            <person name="Poon T.W."/>
            <person name="Priest M."/>
            <person name="Roberts A."/>
            <person name="Saif S."/>
            <person name="Shea T."/>
            <person name="Sykes S."/>
            <person name="Wortman J."/>
            <person name="Nusbaum C."/>
            <person name="Birren B."/>
        </authorList>
    </citation>
    <scope>NUCLEOTIDE SEQUENCE [LARGE SCALE GENOMIC DNA]</scope>
    <source>
        <strain evidence="1 2">CIP 107465</strain>
    </source>
</reference>
<dbReference type="STRING" id="202955.GCA_000759995_00356"/>
<gene>
    <name evidence="1" type="ORF">F990_02010</name>
</gene>
<organism evidence="1 2">
    <name type="scientific">Acinetobacter tjernbergiae DSM 14971 = CIP 107465</name>
    <dbReference type="NCBI Taxonomy" id="1120928"/>
    <lineage>
        <taxon>Bacteria</taxon>
        <taxon>Pseudomonadati</taxon>
        <taxon>Pseudomonadota</taxon>
        <taxon>Gammaproteobacteria</taxon>
        <taxon>Moraxellales</taxon>
        <taxon>Moraxellaceae</taxon>
        <taxon>Acinetobacter</taxon>
    </lineage>
</organism>